<dbReference type="InterPro" id="IPR014717">
    <property type="entry name" value="Transl_elong_EF1B/ribsomal_bS6"/>
</dbReference>
<organism evidence="3 4">
    <name type="scientific">Alkalibacter saccharofermentans DSM 14828</name>
    <dbReference type="NCBI Taxonomy" id="1120975"/>
    <lineage>
        <taxon>Bacteria</taxon>
        <taxon>Bacillati</taxon>
        <taxon>Bacillota</taxon>
        <taxon>Clostridia</taxon>
        <taxon>Eubacteriales</taxon>
        <taxon>Eubacteriaceae</taxon>
        <taxon>Alkalibacter</taxon>
    </lineage>
</organism>
<protein>
    <submittedName>
        <fullName evidence="3">Tfp pilus assembly protein PilO</fullName>
    </submittedName>
</protein>
<evidence type="ECO:0000256" key="1">
    <source>
        <dbReference type="SAM" id="MobiDB-lite"/>
    </source>
</evidence>
<keyword evidence="2" id="KW-1133">Transmembrane helix</keyword>
<keyword evidence="4" id="KW-1185">Reference proteome</keyword>
<evidence type="ECO:0000313" key="4">
    <source>
        <dbReference type="Proteomes" id="UP000184251"/>
    </source>
</evidence>
<feature type="region of interest" description="Disordered" evidence="1">
    <location>
        <begin position="198"/>
        <end position="222"/>
    </location>
</feature>
<gene>
    <name evidence="3" type="ORF">SAMN02746064_00158</name>
</gene>
<reference evidence="3 4" key="1">
    <citation type="submission" date="2016-11" db="EMBL/GenBank/DDBJ databases">
        <authorList>
            <person name="Jaros S."/>
            <person name="Januszkiewicz K."/>
            <person name="Wedrychowicz H."/>
        </authorList>
    </citation>
    <scope>NUCLEOTIDE SEQUENCE [LARGE SCALE GENOMIC DNA]</scope>
    <source>
        <strain evidence="3 4">DSM 14828</strain>
    </source>
</reference>
<dbReference type="AlphaFoldDB" id="A0A1M4S8Y9"/>
<dbReference type="Proteomes" id="UP000184251">
    <property type="component" value="Unassembled WGS sequence"/>
</dbReference>
<name>A0A1M4S8Y9_9FIRM</name>
<proteinExistence type="predicted"/>
<keyword evidence="2" id="KW-0472">Membrane</keyword>
<sequence length="222" mass="25437">MSLNKREKMLITLLLVVGIGVLYINYLIFPLYDQLMANRQTLSQRQAVLDELQQLSIGDNLANEETRVDELVSQMDEQIPNDTMLPLLYLDILKLVQDSGSVLEGVDFNVPSKEDDPGYEGLFLNNIQFRINLMGDYGSLDRFIGSVYENTRKMDVVWISYERSEDSLRSNVNLKAYAFLRDGENFTSYTDYEFIEGKPFGRPDPFTTGGQAQQTEPDDEEE</sequence>
<evidence type="ECO:0000256" key="2">
    <source>
        <dbReference type="SAM" id="Phobius"/>
    </source>
</evidence>
<dbReference type="EMBL" id="FQTU01000001">
    <property type="protein sequence ID" value="SHE28625.1"/>
    <property type="molecule type" value="Genomic_DNA"/>
</dbReference>
<dbReference type="RefSeq" id="WP_073269159.1">
    <property type="nucleotide sequence ID" value="NZ_FQTU01000001.1"/>
</dbReference>
<accession>A0A1M4S8Y9</accession>
<evidence type="ECO:0000313" key="3">
    <source>
        <dbReference type="EMBL" id="SHE28625.1"/>
    </source>
</evidence>
<dbReference type="OrthoDB" id="9802133at2"/>
<keyword evidence="2" id="KW-0812">Transmembrane</keyword>
<feature type="transmembrane region" description="Helical" evidence="2">
    <location>
        <begin position="12"/>
        <end position="32"/>
    </location>
</feature>
<dbReference type="STRING" id="1120975.SAMN02746064_00158"/>
<dbReference type="Gene3D" id="3.30.70.60">
    <property type="match status" value="1"/>
</dbReference>